<dbReference type="AlphaFoldDB" id="A0A180GBW7"/>
<dbReference type="GO" id="GO:0006357">
    <property type="term" value="P:regulation of transcription by RNA polymerase II"/>
    <property type="evidence" value="ECO:0007669"/>
    <property type="project" value="TreeGrafter"/>
</dbReference>
<evidence type="ECO:0000313" key="2">
    <source>
        <dbReference type="EnsemblFungi" id="PTTG_06208-t43_1-p1"/>
    </source>
</evidence>
<dbReference type="EnsemblFungi" id="PTTG_06208-t43_1">
    <property type="protein sequence ID" value="PTTG_06208-t43_1-p1"/>
    <property type="gene ID" value="PTTG_06208"/>
</dbReference>
<evidence type="ECO:0000313" key="1">
    <source>
        <dbReference type="EMBL" id="OAV90150.1"/>
    </source>
</evidence>
<dbReference type="InterPro" id="IPR052717">
    <property type="entry name" value="Vacuolar_transposase_reg"/>
</dbReference>
<dbReference type="PANTHER" id="PTHR46169">
    <property type="entry name" value="DNA REPLICATION-RELATED ELEMENT FACTOR, ISOFORM A"/>
    <property type="match status" value="1"/>
</dbReference>
<accession>A0A180GBW7</accession>
<keyword evidence="3" id="KW-1185">Reference proteome</keyword>
<reference evidence="1" key="2">
    <citation type="submission" date="2016-05" db="EMBL/GenBank/DDBJ databases">
        <title>Comparative analysis highlights variable genome content of wheat rusts and divergence of the mating loci.</title>
        <authorList>
            <person name="Cuomo C.A."/>
            <person name="Bakkeren G."/>
            <person name="Szabo L."/>
            <person name="Khalil H."/>
            <person name="Joly D."/>
            <person name="Goldberg J."/>
            <person name="Young S."/>
            <person name="Zeng Q."/>
            <person name="Fellers J."/>
        </authorList>
    </citation>
    <scope>NUCLEOTIDE SEQUENCE [LARGE SCALE GENOMIC DNA]</scope>
    <source>
        <strain evidence="1">1-1 BBBD Race 1</strain>
    </source>
</reference>
<reference evidence="1" key="1">
    <citation type="submission" date="2009-11" db="EMBL/GenBank/DDBJ databases">
        <authorList>
            <consortium name="The Broad Institute Genome Sequencing Platform"/>
            <person name="Ward D."/>
            <person name="Feldgarden M."/>
            <person name="Earl A."/>
            <person name="Young S.K."/>
            <person name="Zeng Q."/>
            <person name="Koehrsen M."/>
            <person name="Alvarado L."/>
            <person name="Berlin A."/>
            <person name="Bochicchio J."/>
            <person name="Borenstein D."/>
            <person name="Chapman S.B."/>
            <person name="Chen Z."/>
            <person name="Engels R."/>
            <person name="Freedman E."/>
            <person name="Gellesch M."/>
            <person name="Goldberg J."/>
            <person name="Griggs A."/>
            <person name="Gujja S."/>
            <person name="Heilman E."/>
            <person name="Heiman D."/>
            <person name="Hepburn T."/>
            <person name="Howarth C."/>
            <person name="Jen D."/>
            <person name="Larson L."/>
            <person name="Lewis B."/>
            <person name="Mehta T."/>
            <person name="Park D."/>
            <person name="Pearson M."/>
            <person name="Roberts A."/>
            <person name="Saif S."/>
            <person name="Shea T."/>
            <person name="Shenoy N."/>
            <person name="Sisk P."/>
            <person name="Stolte C."/>
            <person name="Sykes S."/>
            <person name="Thomson T."/>
            <person name="Walk T."/>
            <person name="White J."/>
            <person name="Yandava C."/>
            <person name="Izard J."/>
            <person name="Baranova O.V."/>
            <person name="Blanton J.M."/>
            <person name="Tanner A.C."/>
            <person name="Dewhirst F.E."/>
            <person name="Haas B."/>
            <person name="Nusbaum C."/>
            <person name="Birren B."/>
        </authorList>
    </citation>
    <scope>NUCLEOTIDE SEQUENCE [LARGE SCALE GENOMIC DNA]</scope>
    <source>
        <strain evidence="1">1-1 BBBD Race 1</strain>
    </source>
</reference>
<dbReference type="InterPro" id="IPR012337">
    <property type="entry name" value="RNaseH-like_sf"/>
</dbReference>
<evidence type="ECO:0000313" key="3">
    <source>
        <dbReference type="Proteomes" id="UP000005240"/>
    </source>
</evidence>
<reference evidence="2 3" key="3">
    <citation type="journal article" date="2017" name="G3 (Bethesda)">
        <title>Comparative analysis highlights variable genome content of wheat rusts and divergence of the mating loci.</title>
        <authorList>
            <person name="Cuomo C.A."/>
            <person name="Bakkeren G."/>
            <person name="Khalil H.B."/>
            <person name="Panwar V."/>
            <person name="Joly D."/>
            <person name="Linning R."/>
            <person name="Sakthikumar S."/>
            <person name="Song X."/>
            <person name="Adiconis X."/>
            <person name="Fan L."/>
            <person name="Goldberg J.M."/>
            <person name="Levin J.Z."/>
            <person name="Young S."/>
            <person name="Zeng Q."/>
            <person name="Anikster Y."/>
            <person name="Bruce M."/>
            <person name="Wang M."/>
            <person name="Yin C."/>
            <person name="McCallum B."/>
            <person name="Szabo L.J."/>
            <person name="Hulbert S."/>
            <person name="Chen X."/>
            <person name="Fellers J.P."/>
        </authorList>
    </citation>
    <scope>NUCLEOTIDE SEQUENCE</scope>
    <source>
        <strain evidence="2">isolate 1-1 / race 1 (BBBD)</strain>
        <strain evidence="3">Isolate 1-1 / race 1 (BBBD)</strain>
    </source>
</reference>
<sequence>MQFCRIVKKLRFSPNSKAEFVEICQEKECNTPHTVERDVCTRWNSTFYQMKSIWQRHKQHGLKRKHHLDHSNIKLAHDLVNILAIFHELTLQVFIAGSACLANIVIYINQITEHLSTIISDQKYPSALRNSCQHGLKITNKYYSLTNTSPLYRIAIFKYGFLFIFPGPLLSNR</sequence>
<organism evidence="1">
    <name type="scientific">Puccinia triticina (isolate 1-1 / race 1 (BBBD))</name>
    <name type="common">Brown leaf rust fungus</name>
    <dbReference type="NCBI Taxonomy" id="630390"/>
    <lineage>
        <taxon>Eukaryota</taxon>
        <taxon>Fungi</taxon>
        <taxon>Dikarya</taxon>
        <taxon>Basidiomycota</taxon>
        <taxon>Pucciniomycotina</taxon>
        <taxon>Pucciniomycetes</taxon>
        <taxon>Pucciniales</taxon>
        <taxon>Pucciniaceae</taxon>
        <taxon>Puccinia</taxon>
    </lineage>
</organism>
<dbReference type="EMBL" id="ADAS02000108">
    <property type="protein sequence ID" value="OAV90150.1"/>
    <property type="molecule type" value="Genomic_DNA"/>
</dbReference>
<name>A0A180GBW7_PUCT1</name>
<dbReference type="OrthoDB" id="3252425at2759"/>
<proteinExistence type="predicted"/>
<dbReference type="SUPFAM" id="SSF53098">
    <property type="entry name" value="Ribonuclease H-like"/>
    <property type="match status" value="1"/>
</dbReference>
<dbReference type="Proteomes" id="UP000005240">
    <property type="component" value="Unassembled WGS sequence"/>
</dbReference>
<reference evidence="2" key="4">
    <citation type="submission" date="2025-05" db="UniProtKB">
        <authorList>
            <consortium name="EnsemblFungi"/>
        </authorList>
    </citation>
    <scope>IDENTIFICATION</scope>
    <source>
        <strain evidence="2">isolate 1-1 / race 1 (BBBD)</strain>
    </source>
</reference>
<dbReference type="GO" id="GO:0005634">
    <property type="term" value="C:nucleus"/>
    <property type="evidence" value="ECO:0007669"/>
    <property type="project" value="TreeGrafter"/>
</dbReference>
<gene>
    <name evidence="1" type="ORF">PTTG_06208</name>
</gene>
<dbReference type="PANTHER" id="PTHR46169:SF15">
    <property type="entry name" value="INNER CENTROMERE PROTEIN A-LIKE ISOFORM X1-RELATED"/>
    <property type="match status" value="1"/>
</dbReference>
<protein>
    <submittedName>
        <fullName evidence="1 2">Uncharacterized protein</fullName>
    </submittedName>
</protein>